<dbReference type="EMBL" id="CABWKQ010000030">
    <property type="protein sequence ID" value="VWX37956.1"/>
    <property type="molecule type" value="Genomic_DNA"/>
</dbReference>
<accession>A0A653IGG7</accession>
<dbReference type="PROSITE" id="PS51186">
    <property type="entry name" value="GNAT"/>
    <property type="match status" value="1"/>
</dbReference>
<organism evidence="2 3">
    <name type="scientific">Exiguobacterium oxidotolerans</name>
    <dbReference type="NCBI Taxonomy" id="223958"/>
    <lineage>
        <taxon>Bacteria</taxon>
        <taxon>Bacillati</taxon>
        <taxon>Bacillota</taxon>
        <taxon>Bacilli</taxon>
        <taxon>Bacillales</taxon>
        <taxon>Bacillales Family XII. Incertae Sedis</taxon>
        <taxon>Exiguobacterium</taxon>
    </lineage>
</organism>
<evidence type="ECO:0000313" key="2">
    <source>
        <dbReference type="EMBL" id="VWX37956.1"/>
    </source>
</evidence>
<protein>
    <submittedName>
        <fullName evidence="2">GNAT family N-acetyltransferase</fullName>
    </submittedName>
</protein>
<dbReference type="SUPFAM" id="SSF55729">
    <property type="entry name" value="Acyl-CoA N-acyltransferases (Nat)"/>
    <property type="match status" value="1"/>
</dbReference>
<dbReference type="PANTHER" id="PTHR43415:SF5">
    <property type="entry name" value="ACETYLTRANSFERASE"/>
    <property type="match status" value="1"/>
</dbReference>
<name>A0A653IGG7_9BACL</name>
<proteinExistence type="predicted"/>
<dbReference type="InterPro" id="IPR016181">
    <property type="entry name" value="Acyl_CoA_acyltransferase"/>
</dbReference>
<keyword evidence="2" id="KW-0808">Transferase</keyword>
<dbReference type="Proteomes" id="UP000439752">
    <property type="component" value="Unassembled WGS sequence"/>
</dbReference>
<dbReference type="CDD" id="cd04301">
    <property type="entry name" value="NAT_SF"/>
    <property type="match status" value="1"/>
</dbReference>
<keyword evidence="3" id="KW-1185">Reference proteome</keyword>
<sequence length="178" mass="20783">MKLLEGEDIRLTRFQTGDMESYRSFLDDATFARNLSATPYRFLSDEKINGMLASDAHETFRFAVRRTDAERLIGVVSLEDILWSNGTAWLMIGIDPSEAGKGYGRKALQLLLRYAFSELNLERIQLTVFAYNERAIALYERLGFIHEGTYRQFLKRDGIRHDMLLYGLLRTEWEDFYD</sequence>
<dbReference type="Pfam" id="PF13302">
    <property type="entry name" value="Acetyltransf_3"/>
    <property type="match status" value="1"/>
</dbReference>
<dbReference type="Gene3D" id="3.40.630.30">
    <property type="match status" value="1"/>
</dbReference>
<dbReference type="AlphaFoldDB" id="A0A653IGG7"/>
<dbReference type="RefSeq" id="WP_159173818.1">
    <property type="nucleotide sequence ID" value="NZ_LR732312.1"/>
</dbReference>
<gene>
    <name evidence="2" type="ORF">EXIGUO9Y_360233</name>
</gene>
<feature type="domain" description="N-acetyltransferase" evidence="1">
    <location>
        <begin position="20"/>
        <end position="166"/>
    </location>
</feature>
<reference evidence="2 3" key="1">
    <citation type="submission" date="2019-10" db="EMBL/GenBank/DDBJ databases">
        <authorList>
            <person name="Karimi E."/>
        </authorList>
    </citation>
    <scope>NUCLEOTIDE SEQUENCE [LARGE SCALE GENOMIC DNA]</scope>
    <source>
        <strain evidence="2">Exiguobacterium sp. 9Y</strain>
    </source>
</reference>
<evidence type="ECO:0000313" key="3">
    <source>
        <dbReference type="Proteomes" id="UP000439752"/>
    </source>
</evidence>
<dbReference type="PANTHER" id="PTHR43415">
    <property type="entry name" value="SPERMIDINE N(1)-ACETYLTRANSFERASE"/>
    <property type="match status" value="1"/>
</dbReference>
<dbReference type="GO" id="GO:0016747">
    <property type="term" value="F:acyltransferase activity, transferring groups other than amino-acyl groups"/>
    <property type="evidence" value="ECO:0007669"/>
    <property type="project" value="InterPro"/>
</dbReference>
<dbReference type="InterPro" id="IPR000182">
    <property type="entry name" value="GNAT_dom"/>
</dbReference>
<evidence type="ECO:0000259" key="1">
    <source>
        <dbReference type="PROSITE" id="PS51186"/>
    </source>
</evidence>